<feature type="domain" description="Transposase IS66 central" evidence="2">
    <location>
        <begin position="198"/>
        <end position="482"/>
    </location>
</feature>
<feature type="domain" description="Transposase IS66 C-terminal" evidence="5">
    <location>
        <begin position="489"/>
        <end position="528"/>
    </location>
</feature>
<dbReference type="Pfam" id="PF13817">
    <property type="entry name" value="DDE_Tnp_IS66_C"/>
    <property type="match status" value="1"/>
</dbReference>
<dbReference type="PANTHER" id="PTHR33678:SF1">
    <property type="entry name" value="BLL1576 PROTEIN"/>
    <property type="match status" value="1"/>
</dbReference>
<sequence length="538" mass="62003">MAGNSKDSKILEYKDTISQLNITLTTQTELIKSLQKTLEADRLEKENLRQQIEYLTKKLFGTSSEKRKEVDGQLNLFDEAEQEADSSWNLELPDDITVPAHKRKAKRTHAELFKNVPSCDEIISLPEEERNCPSCGTQIECIGKEFVRHEFRFIPAKGKVVNIYRETYKCPECAVSEENPDEQIFVKAPVTDALIPGSYASESVVAWVMNQKYQNGMPLKRQEPDWSQLGVALNRGILANWVIYCAEHYFSPVYDYFHRQLRGRQYLMADETRVQVLKEPKRNPETDSWMWLFRSGEDGLPPIVLYHYTETRAKYNAESFLGGFSGYLETDGYQGYNNLPGIKRCSCWSHTRRYFIAAVPKGKEYDYSIPAVQGVQFCSKLFECERYSKAKNHSADQRKEFRLTKEKAVLEAFWNWLDQQKPVKGTRFDKAVNYAQNRKDTLMTYLEDGHCSFSNNLSENAIRPFTVGRKNWLFSASPKGATASAMVYTMVEMAKANDLNTYKYLTYLLTQRPNEGMSDELLEQLTPWSEAAKASCQN</sequence>
<dbReference type="Proteomes" id="UP000254051">
    <property type="component" value="Unassembled WGS sequence"/>
</dbReference>
<dbReference type="InterPro" id="IPR004291">
    <property type="entry name" value="Transposase_IS66_central"/>
</dbReference>
<dbReference type="InterPro" id="IPR039552">
    <property type="entry name" value="IS66_C"/>
</dbReference>
<evidence type="ECO:0000259" key="4">
    <source>
        <dbReference type="Pfam" id="PF13007"/>
    </source>
</evidence>
<organism evidence="6 7">
    <name type="scientific">Faecalicatena contorta</name>
    <dbReference type="NCBI Taxonomy" id="39482"/>
    <lineage>
        <taxon>Bacteria</taxon>
        <taxon>Bacillati</taxon>
        <taxon>Bacillota</taxon>
        <taxon>Clostridia</taxon>
        <taxon>Lachnospirales</taxon>
        <taxon>Lachnospiraceae</taxon>
        <taxon>Faecalicatena</taxon>
    </lineage>
</organism>
<proteinExistence type="predicted"/>
<dbReference type="RefSeq" id="WP_109709113.1">
    <property type="nucleotide sequence ID" value="NZ_QGDS01000002.1"/>
</dbReference>
<dbReference type="Pfam" id="PF13007">
    <property type="entry name" value="LZ_Tnp_IS66"/>
    <property type="match status" value="1"/>
</dbReference>
<evidence type="ECO:0000313" key="7">
    <source>
        <dbReference type="Proteomes" id="UP000254051"/>
    </source>
</evidence>
<name>A0A316A451_9FIRM</name>
<keyword evidence="7" id="KW-1185">Reference proteome</keyword>
<evidence type="ECO:0000256" key="1">
    <source>
        <dbReference type="SAM" id="Coils"/>
    </source>
</evidence>
<gene>
    <name evidence="6" type="ORF">SAMN05216529_102338</name>
</gene>
<dbReference type="Pfam" id="PF03050">
    <property type="entry name" value="DDE_Tnp_IS66"/>
    <property type="match status" value="1"/>
</dbReference>
<dbReference type="AlphaFoldDB" id="A0A316A451"/>
<dbReference type="EMBL" id="UHJJ01000002">
    <property type="protein sequence ID" value="SUQ13120.1"/>
    <property type="molecule type" value="Genomic_DNA"/>
</dbReference>
<dbReference type="InterPro" id="IPR024463">
    <property type="entry name" value="Transposase_TnpC_homeodom"/>
</dbReference>
<evidence type="ECO:0000259" key="5">
    <source>
        <dbReference type="Pfam" id="PF13817"/>
    </source>
</evidence>
<evidence type="ECO:0000259" key="3">
    <source>
        <dbReference type="Pfam" id="PF13005"/>
    </source>
</evidence>
<feature type="domain" description="Transposase TnpC homeodomain" evidence="4">
    <location>
        <begin position="48"/>
        <end position="107"/>
    </location>
</feature>
<dbReference type="NCBIfam" id="NF033517">
    <property type="entry name" value="transpos_IS66"/>
    <property type="match status" value="1"/>
</dbReference>
<feature type="domain" description="Transposase IS66 zinc-finger binding" evidence="3">
    <location>
        <begin position="129"/>
        <end position="173"/>
    </location>
</feature>
<dbReference type="InterPro" id="IPR052344">
    <property type="entry name" value="Transposase-related"/>
</dbReference>
<dbReference type="PANTHER" id="PTHR33678">
    <property type="entry name" value="BLL1576 PROTEIN"/>
    <property type="match status" value="1"/>
</dbReference>
<keyword evidence="1" id="KW-0175">Coiled coil</keyword>
<dbReference type="InterPro" id="IPR024474">
    <property type="entry name" value="Znf_dom_IS66"/>
</dbReference>
<feature type="coiled-coil region" evidence="1">
    <location>
        <begin position="31"/>
        <end position="58"/>
    </location>
</feature>
<protein>
    <submittedName>
        <fullName evidence="6">Transposase</fullName>
    </submittedName>
</protein>
<accession>A0A316A451</accession>
<dbReference type="Pfam" id="PF13005">
    <property type="entry name" value="zf-IS66"/>
    <property type="match status" value="1"/>
</dbReference>
<evidence type="ECO:0000259" key="2">
    <source>
        <dbReference type="Pfam" id="PF03050"/>
    </source>
</evidence>
<reference evidence="7" key="1">
    <citation type="submission" date="2017-07" db="EMBL/GenBank/DDBJ databases">
        <authorList>
            <person name="Varghese N."/>
            <person name="Submissions S."/>
        </authorList>
    </citation>
    <scope>NUCLEOTIDE SEQUENCE [LARGE SCALE GENOMIC DNA]</scope>
    <source>
        <strain evidence="7">NLAE-zl-C134</strain>
    </source>
</reference>
<evidence type="ECO:0000313" key="6">
    <source>
        <dbReference type="EMBL" id="SUQ13120.1"/>
    </source>
</evidence>
<dbReference type="OrthoDB" id="9760067at2"/>